<dbReference type="InterPro" id="IPR035238">
    <property type="entry name" value="DUF5345"/>
</dbReference>
<keyword evidence="1" id="KW-0812">Transmembrane</keyword>
<keyword evidence="1" id="KW-0472">Membrane</keyword>
<evidence type="ECO:0000313" key="3">
    <source>
        <dbReference type="Proteomes" id="UP000267798"/>
    </source>
</evidence>
<gene>
    <name evidence="2" type="ORF">D3P09_13900</name>
</gene>
<proteinExistence type="predicted"/>
<dbReference type="AlphaFoldDB" id="A0A3A6PS29"/>
<evidence type="ECO:0000313" key="2">
    <source>
        <dbReference type="EMBL" id="RJX38643.1"/>
    </source>
</evidence>
<dbReference type="Proteomes" id="UP000267798">
    <property type="component" value="Unassembled WGS sequence"/>
</dbReference>
<dbReference type="OrthoDB" id="2679654at2"/>
<comment type="caution">
    <text evidence="2">The sequence shown here is derived from an EMBL/GenBank/DDBJ whole genome shotgun (WGS) entry which is preliminary data.</text>
</comment>
<dbReference type="Pfam" id="PF17280">
    <property type="entry name" value="DUF5345"/>
    <property type="match status" value="1"/>
</dbReference>
<dbReference type="EMBL" id="QXQB01000003">
    <property type="protein sequence ID" value="RJX38643.1"/>
    <property type="molecule type" value="Genomic_DNA"/>
</dbReference>
<feature type="transmembrane region" description="Helical" evidence="1">
    <location>
        <begin position="54"/>
        <end position="75"/>
    </location>
</feature>
<protein>
    <submittedName>
        <fullName evidence="2">Uncharacterized protein</fullName>
    </submittedName>
</protein>
<name>A0A3A6PS29_9BACL</name>
<evidence type="ECO:0000256" key="1">
    <source>
        <dbReference type="SAM" id="Phobius"/>
    </source>
</evidence>
<accession>A0A3A6PS29</accession>
<organism evidence="2 3">
    <name type="scientific">Paenibacillus pinisoli</name>
    <dbReference type="NCBI Taxonomy" id="1276110"/>
    <lineage>
        <taxon>Bacteria</taxon>
        <taxon>Bacillati</taxon>
        <taxon>Bacillota</taxon>
        <taxon>Bacilli</taxon>
        <taxon>Bacillales</taxon>
        <taxon>Paenibacillaceae</taxon>
        <taxon>Paenibacillus</taxon>
    </lineage>
</organism>
<keyword evidence="1" id="KW-1133">Transmembrane helix</keyword>
<keyword evidence="3" id="KW-1185">Reference proteome</keyword>
<reference evidence="2 3" key="1">
    <citation type="submission" date="2018-09" db="EMBL/GenBank/DDBJ databases">
        <title>Paenibacillus aracenensis nov. sp. isolated from a cave in southern Spain.</title>
        <authorList>
            <person name="Jurado V."/>
            <person name="Gutierrez-Patricio S."/>
            <person name="Gonzalez-Pimentel J.L."/>
            <person name="Miller A.Z."/>
            <person name="Laiz L."/>
            <person name="Saiz-Jimenez C."/>
        </authorList>
    </citation>
    <scope>NUCLEOTIDE SEQUENCE [LARGE SCALE GENOMIC DNA]</scope>
    <source>
        <strain evidence="2 3">JCM 19203</strain>
    </source>
</reference>
<dbReference type="RefSeq" id="WP_120111055.1">
    <property type="nucleotide sequence ID" value="NZ_QXQB01000003.1"/>
</dbReference>
<sequence>MKKNKAHDEDQQWFKDHIGAELQRMDAAFERSEPELEPFESFVASHKQALRRRLWRDLALFWLVAAMLLLGMFWIMEQDWIWLAALQSLVAVSAVGYIGIAHVWKGRKQWKNN</sequence>
<feature type="transmembrane region" description="Helical" evidence="1">
    <location>
        <begin position="81"/>
        <end position="104"/>
    </location>
</feature>